<organism evidence="1 2">
    <name type="scientific">Trypanosoma theileri</name>
    <dbReference type="NCBI Taxonomy" id="67003"/>
    <lineage>
        <taxon>Eukaryota</taxon>
        <taxon>Discoba</taxon>
        <taxon>Euglenozoa</taxon>
        <taxon>Kinetoplastea</taxon>
        <taxon>Metakinetoplastina</taxon>
        <taxon>Trypanosomatida</taxon>
        <taxon>Trypanosomatidae</taxon>
        <taxon>Trypanosoma</taxon>
    </lineage>
</organism>
<evidence type="ECO:0000313" key="2">
    <source>
        <dbReference type="Proteomes" id="UP000192257"/>
    </source>
</evidence>
<gene>
    <name evidence="1" type="ORF">TM35_000141820</name>
</gene>
<proteinExistence type="predicted"/>
<evidence type="ECO:0000313" key="1">
    <source>
        <dbReference type="EMBL" id="ORC88971.1"/>
    </source>
</evidence>
<dbReference type="Proteomes" id="UP000192257">
    <property type="component" value="Unassembled WGS sequence"/>
</dbReference>
<keyword evidence="2" id="KW-1185">Reference proteome</keyword>
<dbReference type="AlphaFoldDB" id="A0A1X0NWH8"/>
<name>A0A1X0NWH8_9TRYP</name>
<reference evidence="1 2" key="1">
    <citation type="submission" date="2017-03" db="EMBL/GenBank/DDBJ databases">
        <title>An alternative strategy for trypanosome survival in the mammalian bloodstream revealed through genome and transcriptome analysis of the ubiquitous bovine parasite Trypanosoma (Megatrypanum) theileri.</title>
        <authorList>
            <person name="Kelly S."/>
            <person name="Ivens A."/>
            <person name="Mott A."/>
            <person name="O'Neill E."/>
            <person name="Emms D."/>
            <person name="Macleod O."/>
            <person name="Voorheis P."/>
            <person name="Matthews J."/>
            <person name="Matthews K."/>
            <person name="Carrington M."/>
        </authorList>
    </citation>
    <scope>NUCLEOTIDE SEQUENCE [LARGE SCALE GENOMIC DNA]</scope>
    <source>
        <strain evidence="1">Edinburgh</strain>
    </source>
</reference>
<comment type="caution">
    <text evidence="1">The sequence shown here is derived from an EMBL/GenBank/DDBJ whole genome shotgun (WGS) entry which is preliminary data.</text>
</comment>
<protein>
    <submittedName>
        <fullName evidence="1">Uncharacterized protein</fullName>
    </submittedName>
</protein>
<dbReference type="GeneID" id="39985407"/>
<sequence>MYHIPLSAEQRKGKTYKQNKFGGISLLIPLPPLDGIHQRVCYNTYVNPQSVHRGVGFRGWPDGKTHVDLNSMGAAKLRNEKIHQVHSAEHFRNSKRKHSTMYRKFTIGKTQRVTIYANTDRHDEVKENAYPNVSGRPTKDSGRRHLIKQGRPILRCDSDMINGGLTRERDRVALRLAWVAASRWGEIVKLQKQNFAQNAWDPNAIIVIGELFPGHSRAIQTGPHDM</sequence>
<dbReference type="RefSeq" id="XP_028883037.1">
    <property type="nucleotide sequence ID" value="XM_029025627.1"/>
</dbReference>
<accession>A0A1X0NWH8</accession>
<dbReference type="VEuPathDB" id="TriTrypDB:TM35_000141820"/>
<dbReference type="EMBL" id="NBCO01000014">
    <property type="protein sequence ID" value="ORC88971.1"/>
    <property type="molecule type" value="Genomic_DNA"/>
</dbReference>